<evidence type="ECO:0000313" key="2">
    <source>
        <dbReference type="EMBL" id="MCG2616768.1"/>
    </source>
</evidence>
<feature type="region of interest" description="Disordered" evidence="1">
    <location>
        <begin position="13"/>
        <end position="38"/>
    </location>
</feature>
<dbReference type="Proteomes" id="UP001165367">
    <property type="component" value="Unassembled WGS sequence"/>
</dbReference>
<evidence type="ECO:0000256" key="1">
    <source>
        <dbReference type="SAM" id="MobiDB-lite"/>
    </source>
</evidence>
<comment type="caution">
    <text evidence="2">The sequence shown here is derived from an EMBL/GenBank/DDBJ whole genome shotgun (WGS) entry which is preliminary data.</text>
</comment>
<gene>
    <name evidence="2" type="ORF">LZZ85_20885</name>
</gene>
<dbReference type="RefSeq" id="WP_237875305.1">
    <property type="nucleotide sequence ID" value="NZ_JAKLTR010000015.1"/>
</dbReference>
<organism evidence="2 3">
    <name type="scientific">Terrimonas ginsenosidimutans</name>
    <dbReference type="NCBI Taxonomy" id="2908004"/>
    <lineage>
        <taxon>Bacteria</taxon>
        <taxon>Pseudomonadati</taxon>
        <taxon>Bacteroidota</taxon>
        <taxon>Chitinophagia</taxon>
        <taxon>Chitinophagales</taxon>
        <taxon>Chitinophagaceae</taxon>
        <taxon>Terrimonas</taxon>
    </lineage>
</organism>
<evidence type="ECO:0000313" key="3">
    <source>
        <dbReference type="Proteomes" id="UP001165367"/>
    </source>
</evidence>
<dbReference type="EMBL" id="JAKLTR010000015">
    <property type="protein sequence ID" value="MCG2616768.1"/>
    <property type="molecule type" value="Genomic_DNA"/>
</dbReference>
<proteinExistence type="predicted"/>
<keyword evidence="3" id="KW-1185">Reference proteome</keyword>
<feature type="compositionally biased region" description="Basic and acidic residues" evidence="1">
    <location>
        <begin position="22"/>
        <end position="38"/>
    </location>
</feature>
<accession>A0ABS9KWV5</accession>
<name>A0ABS9KWV5_9BACT</name>
<protein>
    <submittedName>
        <fullName evidence="2">Uncharacterized protein</fullName>
    </submittedName>
</protein>
<reference evidence="2" key="1">
    <citation type="submission" date="2022-01" db="EMBL/GenBank/DDBJ databases">
        <authorList>
            <person name="Jo J.-H."/>
            <person name="Im W.-T."/>
        </authorList>
    </citation>
    <scope>NUCLEOTIDE SEQUENCE</scope>
    <source>
        <strain evidence="2">NA20</strain>
    </source>
</reference>
<sequence>MTIAFLPRHQNNQWTVPSAGSEKGKEQSDNGSSRRADRPGAIFFSRSILIFAISMANNTKYEDLVKKQPGSLVEKIVKEVVSKDSVEVYFEDEDDGLWATTKVHDYDKDTEMSLRLLSDNRWILQFGYYDSEDEFIELLQPLSQTEIDLIPKGLQKVMVKVVSTEEGLRVPGKVLSM</sequence>